<dbReference type="FunFam" id="3.40.50.1220:FF:000038">
    <property type="entry name" value="NAD-dependent protein deacetylase sirtuin-6 isoform X2"/>
    <property type="match status" value="1"/>
</dbReference>
<sequence>MSVNYASGLSPYDNKGKCGLPETFDSPELLSSKLQELADLMRSSKHIVVHTGAGISTSAGIPDFRGPKGVWTLEEKGEFPQLDVTFDSAEPTVTHMALVALERAGIVKYVVSQNIDGLHLRSGFPRNRLSELHGNMFVEECNKCGFQYIKENCVPTMARNLTGGSCRQNKSRGLCRGKLIDTILDWEDSLPEQDLSTAIEECKKSDLSICLGTSLQILPSGNIPLQTKKNGGKLIIVNLQPTKHDKKCDMKISAYVDDVMKQLCEALEVKIPQYNGPSFCLTSVHTLKSEKSWQVVADEGLLGKLQGDWKLKTIKKSARPKDESNEDGDVKAKKIKMEDSFTPAGTVKCETVKEEDVSQVKCGSIEESGHASSKEVTSSITVLECPLVARNCLDEACSSVALNPCTIHCQS</sequence>
<feature type="binding site" evidence="7">
    <location>
        <position position="144"/>
    </location>
    <ligand>
        <name>Zn(2+)</name>
        <dbReference type="ChEBI" id="CHEBI:29105"/>
    </ligand>
</feature>
<dbReference type="GO" id="GO:0005634">
    <property type="term" value="C:nucleus"/>
    <property type="evidence" value="ECO:0007669"/>
    <property type="project" value="TreeGrafter"/>
</dbReference>
<dbReference type="FunFam" id="3.40.50.1220:FF:000029">
    <property type="entry name" value="NAD-dependent protein deacetylase sirtuin-6 isoform X2"/>
    <property type="match status" value="1"/>
</dbReference>
<evidence type="ECO:0000256" key="2">
    <source>
        <dbReference type="ARBA" id="ARBA00022679"/>
    </source>
</evidence>
<feature type="active site" description="Proton acceptor" evidence="7">
    <location>
        <position position="133"/>
    </location>
</feature>
<dbReference type="InterPro" id="IPR029035">
    <property type="entry name" value="DHS-like_NAD/FAD-binding_dom"/>
</dbReference>
<dbReference type="Gene3D" id="3.40.50.1220">
    <property type="entry name" value="TPP-binding domain"/>
    <property type="match status" value="1"/>
</dbReference>
<keyword evidence="4 7" id="KW-0862">Zinc</keyword>
<evidence type="ECO:0000313" key="10">
    <source>
        <dbReference type="Proteomes" id="UP000678393"/>
    </source>
</evidence>
<dbReference type="GO" id="GO:0046872">
    <property type="term" value="F:metal ion binding"/>
    <property type="evidence" value="ECO:0007669"/>
    <property type="project" value="UniProtKB-KW"/>
</dbReference>
<dbReference type="PANTHER" id="PTHR11085">
    <property type="entry name" value="NAD-DEPENDENT PROTEIN DEACYLASE SIRTUIN-5, MITOCHONDRIAL-RELATED"/>
    <property type="match status" value="1"/>
</dbReference>
<evidence type="ECO:0000256" key="7">
    <source>
        <dbReference type="PROSITE-ProRule" id="PRU00236"/>
    </source>
</evidence>
<dbReference type="Pfam" id="PF02146">
    <property type="entry name" value="SIR2"/>
    <property type="match status" value="1"/>
</dbReference>
<comment type="caution">
    <text evidence="9">The sequence shown here is derived from an EMBL/GenBank/DDBJ whole genome shotgun (WGS) entry which is preliminary data.</text>
</comment>
<gene>
    <name evidence="9" type="ORF">CUNI_LOCUS10861</name>
</gene>
<evidence type="ECO:0000259" key="8">
    <source>
        <dbReference type="PROSITE" id="PS50305"/>
    </source>
</evidence>
<keyword evidence="2" id="KW-0808">Transferase</keyword>
<evidence type="ECO:0000256" key="4">
    <source>
        <dbReference type="ARBA" id="ARBA00022833"/>
    </source>
</evidence>
<keyword evidence="5" id="KW-0520">NAD</keyword>
<keyword evidence="10" id="KW-1185">Reference proteome</keyword>
<dbReference type="EC" id="2.3.1.286" evidence="1"/>
<name>A0A8S3Z7F1_9EUPU</name>
<organism evidence="9 10">
    <name type="scientific">Candidula unifasciata</name>
    <dbReference type="NCBI Taxonomy" id="100452"/>
    <lineage>
        <taxon>Eukaryota</taxon>
        <taxon>Metazoa</taxon>
        <taxon>Spiralia</taxon>
        <taxon>Lophotrochozoa</taxon>
        <taxon>Mollusca</taxon>
        <taxon>Gastropoda</taxon>
        <taxon>Heterobranchia</taxon>
        <taxon>Euthyneura</taxon>
        <taxon>Panpulmonata</taxon>
        <taxon>Eupulmonata</taxon>
        <taxon>Stylommatophora</taxon>
        <taxon>Helicina</taxon>
        <taxon>Helicoidea</taxon>
        <taxon>Geomitridae</taxon>
        <taxon>Candidula</taxon>
    </lineage>
</organism>
<dbReference type="GO" id="GO:0000122">
    <property type="term" value="P:negative regulation of transcription by RNA polymerase II"/>
    <property type="evidence" value="ECO:0007669"/>
    <property type="project" value="TreeGrafter"/>
</dbReference>
<feature type="binding site" evidence="7">
    <location>
        <position position="175"/>
    </location>
    <ligand>
        <name>Zn(2+)</name>
        <dbReference type="ChEBI" id="CHEBI:29105"/>
    </ligand>
</feature>
<keyword evidence="3 7" id="KW-0479">Metal-binding</keyword>
<feature type="domain" description="Deacetylase sirtuin-type" evidence="8">
    <location>
        <begin position="27"/>
        <end position="270"/>
    </location>
</feature>
<feature type="binding site" evidence="7">
    <location>
        <position position="141"/>
    </location>
    <ligand>
        <name>Zn(2+)</name>
        <dbReference type="ChEBI" id="CHEBI:29105"/>
    </ligand>
</feature>
<dbReference type="InterPro" id="IPR003000">
    <property type="entry name" value="Sirtuin"/>
</dbReference>
<dbReference type="SUPFAM" id="SSF52467">
    <property type="entry name" value="DHS-like NAD/FAD-binding domain"/>
    <property type="match status" value="1"/>
</dbReference>
<dbReference type="CDD" id="cd01410">
    <property type="entry name" value="SIRT7"/>
    <property type="match status" value="1"/>
</dbReference>
<proteinExistence type="inferred from homology"/>
<reference evidence="9" key="1">
    <citation type="submission" date="2021-04" db="EMBL/GenBank/DDBJ databases">
        <authorList>
            <consortium name="Molecular Ecology Group"/>
        </authorList>
    </citation>
    <scope>NUCLEOTIDE SEQUENCE</scope>
</reference>
<dbReference type="InterPro" id="IPR026590">
    <property type="entry name" value="Ssirtuin_cat_dom"/>
</dbReference>
<dbReference type="GO" id="GO:0070403">
    <property type="term" value="F:NAD+ binding"/>
    <property type="evidence" value="ECO:0007669"/>
    <property type="project" value="InterPro"/>
</dbReference>
<protein>
    <recommendedName>
        <fullName evidence="1">protein acetyllysine N-acetyltransferase</fullName>
        <ecNumber evidence="1">2.3.1.286</ecNumber>
    </recommendedName>
</protein>
<evidence type="ECO:0000256" key="3">
    <source>
        <dbReference type="ARBA" id="ARBA00022723"/>
    </source>
</evidence>
<dbReference type="PANTHER" id="PTHR11085:SF12">
    <property type="entry name" value="NAD-DEPENDENT PROTEIN DEACYLASE SIRTUIN-6"/>
    <property type="match status" value="1"/>
</dbReference>
<dbReference type="EMBL" id="CAJHNH020002013">
    <property type="protein sequence ID" value="CAG5125303.1"/>
    <property type="molecule type" value="Genomic_DNA"/>
</dbReference>
<evidence type="ECO:0000256" key="5">
    <source>
        <dbReference type="ARBA" id="ARBA00023027"/>
    </source>
</evidence>
<comment type="similarity">
    <text evidence="6">Belongs to the sirtuin family. Class IV subfamily.</text>
</comment>
<feature type="binding site" evidence="7">
    <location>
        <position position="166"/>
    </location>
    <ligand>
        <name>Zn(2+)</name>
        <dbReference type="ChEBI" id="CHEBI:29105"/>
    </ligand>
</feature>
<dbReference type="PROSITE" id="PS50305">
    <property type="entry name" value="SIRTUIN"/>
    <property type="match status" value="1"/>
</dbReference>
<dbReference type="Proteomes" id="UP000678393">
    <property type="component" value="Unassembled WGS sequence"/>
</dbReference>
<dbReference type="OrthoDB" id="2919105at2759"/>
<dbReference type="GO" id="GO:0003714">
    <property type="term" value="F:transcription corepressor activity"/>
    <property type="evidence" value="ECO:0007669"/>
    <property type="project" value="TreeGrafter"/>
</dbReference>
<dbReference type="AlphaFoldDB" id="A0A8S3Z7F1"/>
<accession>A0A8S3Z7F1</accession>
<dbReference type="Gene3D" id="2.20.28.200">
    <property type="match status" value="1"/>
</dbReference>
<evidence type="ECO:0000256" key="1">
    <source>
        <dbReference type="ARBA" id="ARBA00012928"/>
    </source>
</evidence>
<evidence type="ECO:0000256" key="6">
    <source>
        <dbReference type="ARBA" id="ARBA00038170"/>
    </source>
</evidence>
<dbReference type="GO" id="GO:0046969">
    <property type="term" value="F:histone H3K9 deacetylase activity, NAD-dependent"/>
    <property type="evidence" value="ECO:0007669"/>
    <property type="project" value="TreeGrafter"/>
</dbReference>
<dbReference type="InterPro" id="IPR050134">
    <property type="entry name" value="NAD-dep_sirtuin_deacylases"/>
</dbReference>
<evidence type="ECO:0000313" key="9">
    <source>
        <dbReference type="EMBL" id="CAG5125303.1"/>
    </source>
</evidence>